<keyword evidence="4 6" id="KW-0326">Glycosidase</keyword>
<dbReference type="CDD" id="cd18820">
    <property type="entry name" value="GH43_LbAraf43-like"/>
    <property type="match status" value="1"/>
</dbReference>
<sequence length="510" mass="55458">MRTTLHDGVIAAPGRLRALLAAALAAPGRLRALLAAALAAVTAAAVLVALPATPADATPSAGQWYVITSVHSGMALQISGSSTTTGAELVQQPRTDATSQQFRLLDSGGGYFRLQVRHSNQVLDVLGRNAADGATIGQWTDLNGTNQQWSVTEQSDGTYSFINRFSGKALDLWNFSTTAGSRISQFTYNGLAVQRWILNPIGTPALSNPIRSNGADPWIEYWDGFYYMSTTTWDSTVIMRRATTLAGLKTATDTVVWDDSGVANRCCSHWAPEFHRINGTWYLMYTSGNSQTDFGGQRMHVLRSTSSTPMGPYEFMGTPLPNQWNIDGTYLELNNNLYLLWSEWIGENQSIRIAQMSNPWTVSSNQYTISQPSYSWETVGARVNEAPVVLQRNGRTFITYSASSCTTPDYKLGLLDLTGSNPLLAASWTKRSTPVFQQGNGTYGPGHNGFFTSPDGTESWIVYHGNTSSSQGCGSTRETRVQEFTWNADGTPNFGTPVSRGVTLTPPSGE</sequence>
<dbReference type="InterPro" id="IPR000772">
    <property type="entry name" value="Ricin_B_lectin"/>
</dbReference>
<dbReference type="Gene3D" id="2.115.10.20">
    <property type="entry name" value="Glycosyl hydrolase domain, family 43"/>
    <property type="match status" value="1"/>
</dbReference>
<dbReference type="CDD" id="cd00161">
    <property type="entry name" value="beta-trefoil_Ricin-like"/>
    <property type="match status" value="1"/>
</dbReference>
<dbReference type="Gene3D" id="2.80.10.50">
    <property type="match status" value="2"/>
</dbReference>
<feature type="region of interest" description="Disordered" evidence="7">
    <location>
        <begin position="488"/>
        <end position="510"/>
    </location>
</feature>
<keyword evidence="2" id="KW-0732">Signal</keyword>
<comment type="caution">
    <text evidence="9">The sequence shown here is derived from an EMBL/GenBank/DDBJ whole genome shotgun (WGS) entry which is preliminary data.</text>
</comment>
<dbReference type="SUPFAM" id="SSF75005">
    <property type="entry name" value="Arabinanase/levansucrase/invertase"/>
    <property type="match status" value="1"/>
</dbReference>
<reference evidence="9" key="1">
    <citation type="submission" date="2022-01" db="EMBL/GenBank/DDBJ databases">
        <title>Antribacter sp. nov., isolated from Guizhou of China.</title>
        <authorList>
            <person name="Chengliang C."/>
            <person name="Ya Z."/>
        </authorList>
    </citation>
    <scope>NUCLEOTIDE SEQUENCE</scope>
    <source>
        <strain evidence="9">KLBMP 9083</strain>
    </source>
</reference>
<proteinExistence type="inferred from homology"/>
<dbReference type="AlphaFoldDB" id="A0AA41U802"/>
<keyword evidence="3 6" id="KW-0378">Hydrolase</keyword>
<feature type="site" description="Important for catalytic activity, responsible for pKa modulation of the active site Glu and correct orientation of both the proton donor and substrate" evidence="5">
    <location>
        <position position="327"/>
    </location>
</feature>
<dbReference type="InterPro" id="IPR006710">
    <property type="entry name" value="Glyco_hydro_43"/>
</dbReference>
<feature type="domain" description="Ricin B lectin" evidence="8">
    <location>
        <begin position="63"/>
        <end position="199"/>
    </location>
</feature>
<dbReference type="Pfam" id="PF14200">
    <property type="entry name" value="RicinB_lectin_2"/>
    <property type="match status" value="2"/>
</dbReference>
<protein>
    <submittedName>
        <fullName evidence="9">Family 43 glycosylhydrolase</fullName>
    </submittedName>
</protein>
<dbReference type="GO" id="GO:0004553">
    <property type="term" value="F:hydrolase activity, hydrolyzing O-glycosyl compounds"/>
    <property type="evidence" value="ECO:0007669"/>
    <property type="project" value="InterPro"/>
</dbReference>
<evidence type="ECO:0000313" key="10">
    <source>
        <dbReference type="Proteomes" id="UP001165405"/>
    </source>
</evidence>
<comment type="similarity">
    <text evidence="1 6">Belongs to the glycosyl hydrolase 43 family.</text>
</comment>
<dbReference type="EMBL" id="JAKGSG010000035">
    <property type="protein sequence ID" value="MCF4121920.1"/>
    <property type="molecule type" value="Genomic_DNA"/>
</dbReference>
<gene>
    <name evidence="9" type="ORF">L1785_13130</name>
</gene>
<dbReference type="GO" id="GO:0005975">
    <property type="term" value="P:carbohydrate metabolic process"/>
    <property type="evidence" value="ECO:0007669"/>
    <property type="project" value="InterPro"/>
</dbReference>
<dbReference type="PANTHER" id="PTHR43817">
    <property type="entry name" value="GLYCOSYL HYDROLASE"/>
    <property type="match status" value="1"/>
</dbReference>
<dbReference type="SUPFAM" id="SSF50370">
    <property type="entry name" value="Ricin B-like lectins"/>
    <property type="match status" value="1"/>
</dbReference>
<dbReference type="SMART" id="SM00458">
    <property type="entry name" value="RICIN"/>
    <property type="match status" value="1"/>
</dbReference>
<evidence type="ECO:0000256" key="7">
    <source>
        <dbReference type="SAM" id="MobiDB-lite"/>
    </source>
</evidence>
<dbReference type="Proteomes" id="UP001165405">
    <property type="component" value="Unassembled WGS sequence"/>
</dbReference>
<evidence type="ECO:0000259" key="8">
    <source>
        <dbReference type="SMART" id="SM00458"/>
    </source>
</evidence>
<dbReference type="InterPro" id="IPR035992">
    <property type="entry name" value="Ricin_B-like_lectins"/>
</dbReference>
<evidence type="ECO:0000256" key="3">
    <source>
        <dbReference type="ARBA" id="ARBA00022801"/>
    </source>
</evidence>
<name>A0AA41U802_9MICO</name>
<evidence type="ECO:0000256" key="1">
    <source>
        <dbReference type="ARBA" id="ARBA00009865"/>
    </source>
</evidence>
<evidence type="ECO:0000256" key="4">
    <source>
        <dbReference type="ARBA" id="ARBA00023295"/>
    </source>
</evidence>
<keyword evidence="10" id="KW-1185">Reference proteome</keyword>
<accession>A0AA41U802</accession>
<dbReference type="InterPro" id="IPR023296">
    <property type="entry name" value="Glyco_hydro_beta-prop_sf"/>
</dbReference>
<evidence type="ECO:0000256" key="6">
    <source>
        <dbReference type="RuleBase" id="RU361187"/>
    </source>
</evidence>
<evidence type="ECO:0000313" key="9">
    <source>
        <dbReference type="EMBL" id="MCF4121920.1"/>
    </source>
</evidence>
<evidence type="ECO:0000256" key="5">
    <source>
        <dbReference type="PIRSR" id="PIRSR606710-2"/>
    </source>
</evidence>
<dbReference type="PROSITE" id="PS50231">
    <property type="entry name" value="RICIN_B_LECTIN"/>
    <property type="match status" value="1"/>
</dbReference>
<dbReference type="RefSeq" id="WP_236089715.1">
    <property type="nucleotide sequence ID" value="NZ_JAKGSG010000035.1"/>
</dbReference>
<dbReference type="Pfam" id="PF04616">
    <property type="entry name" value="Glyco_hydro_43"/>
    <property type="match status" value="1"/>
</dbReference>
<organism evidence="9 10">
    <name type="scientific">Antribacter soli</name>
    <dbReference type="NCBI Taxonomy" id="2910976"/>
    <lineage>
        <taxon>Bacteria</taxon>
        <taxon>Bacillati</taxon>
        <taxon>Actinomycetota</taxon>
        <taxon>Actinomycetes</taxon>
        <taxon>Micrococcales</taxon>
        <taxon>Promicromonosporaceae</taxon>
        <taxon>Antribacter</taxon>
    </lineage>
</organism>
<evidence type="ECO:0000256" key="2">
    <source>
        <dbReference type="ARBA" id="ARBA00022729"/>
    </source>
</evidence>
<dbReference type="PANTHER" id="PTHR43817:SF1">
    <property type="entry name" value="HYDROLASE, FAMILY 43, PUTATIVE (AFU_ORTHOLOGUE AFUA_3G01660)-RELATED"/>
    <property type="match status" value="1"/>
</dbReference>